<feature type="transmembrane region" description="Helical" evidence="1">
    <location>
        <begin position="133"/>
        <end position="160"/>
    </location>
</feature>
<keyword evidence="1" id="KW-0812">Transmembrane</keyword>
<name>A0A194S6X4_RHOGW</name>
<feature type="transmembrane region" description="Helical" evidence="1">
    <location>
        <begin position="300"/>
        <end position="317"/>
    </location>
</feature>
<keyword evidence="1" id="KW-1133">Transmembrane helix</keyword>
<feature type="transmembrane region" description="Helical" evidence="1">
    <location>
        <begin position="181"/>
        <end position="200"/>
    </location>
</feature>
<dbReference type="RefSeq" id="XP_018271215.1">
    <property type="nucleotide sequence ID" value="XM_018414260.1"/>
</dbReference>
<reference evidence="2 3" key="1">
    <citation type="journal article" date="2015" name="Front. Microbiol.">
        <title>Genome sequence of the plant growth promoting endophytic yeast Rhodotorula graminis WP1.</title>
        <authorList>
            <person name="Firrincieli A."/>
            <person name="Otillar R."/>
            <person name="Salamov A."/>
            <person name="Schmutz J."/>
            <person name="Khan Z."/>
            <person name="Redman R.S."/>
            <person name="Fleck N.D."/>
            <person name="Lindquist E."/>
            <person name="Grigoriev I.V."/>
            <person name="Doty S.L."/>
        </authorList>
    </citation>
    <scope>NUCLEOTIDE SEQUENCE [LARGE SCALE GENOMIC DNA]</scope>
    <source>
        <strain evidence="2 3">WP1</strain>
    </source>
</reference>
<accession>A0A194S6X4</accession>
<dbReference type="OMA" id="ICCWISF"/>
<dbReference type="EMBL" id="KQ474078">
    <property type="protein sequence ID" value="KPV75166.1"/>
    <property type="molecule type" value="Genomic_DNA"/>
</dbReference>
<feature type="transmembrane region" description="Helical" evidence="1">
    <location>
        <begin position="37"/>
        <end position="59"/>
    </location>
</feature>
<keyword evidence="3" id="KW-1185">Reference proteome</keyword>
<proteinExistence type="predicted"/>
<feature type="transmembrane region" description="Helical" evidence="1">
    <location>
        <begin position="6"/>
        <end position="25"/>
    </location>
</feature>
<sequence length="394" mass="43692">MALSLYHVPLAGYFALIASLAVKVAPAFAPKRLNRPAVAFLVIAFVSLGFTWSYMFAYFRLSFNESALRHGTLPALYSTHDWLADVSLFHEAWHYVCDGTRRWWWSQQLCLWTTGPLTLLFMADGNKYGVKHLWAYMLLGQVVAISFAQSLWAAAVVVAASSYTRATADASTPVRPRPRQSQITVGVMVAIVIATTSVVFVPRTLTSTMPLFLPNLVLMHAVLVIPFVPAIAKRDWVVSPRLSRFYLNGAFISLRFRAPLLMELLGKDQPFSLEGVRDRLPQLLVRQWDTLNEHPAQASISWDVVFASVSALAYLAWSSRARAAGVHEGEQVAWPILALMALATPLVGISTSVSVGLAIREGKREAREDAVAKLDKARREQAVRELQGLGKKDE</sequence>
<keyword evidence="1" id="KW-0472">Membrane</keyword>
<protein>
    <submittedName>
        <fullName evidence="2">Uncharacterized protein</fullName>
    </submittedName>
</protein>
<evidence type="ECO:0000313" key="3">
    <source>
        <dbReference type="Proteomes" id="UP000053890"/>
    </source>
</evidence>
<evidence type="ECO:0000313" key="2">
    <source>
        <dbReference type="EMBL" id="KPV75166.1"/>
    </source>
</evidence>
<evidence type="ECO:0000256" key="1">
    <source>
        <dbReference type="SAM" id="Phobius"/>
    </source>
</evidence>
<feature type="transmembrane region" description="Helical" evidence="1">
    <location>
        <begin position="212"/>
        <end position="232"/>
    </location>
</feature>
<dbReference type="GeneID" id="28974708"/>
<dbReference type="Proteomes" id="UP000053890">
    <property type="component" value="Unassembled WGS sequence"/>
</dbReference>
<feature type="transmembrane region" description="Helical" evidence="1">
    <location>
        <begin position="337"/>
        <end position="359"/>
    </location>
</feature>
<dbReference type="AlphaFoldDB" id="A0A194S6X4"/>
<dbReference type="OrthoDB" id="2126185at2759"/>
<gene>
    <name evidence="2" type="ORF">RHOBADRAFT_43653</name>
</gene>
<organism evidence="2 3">
    <name type="scientific">Rhodotorula graminis (strain WP1)</name>
    <dbReference type="NCBI Taxonomy" id="578459"/>
    <lineage>
        <taxon>Eukaryota</taxon>
        <taxon>Fungi</taxon>
        <taxon>Dikarya</taxon>
        <taxon>Basidiomycota</taxon>
        <taxon>Pucciniomycotina</taxon>
        <taxon>Microbotryomycetes</taxon>
        <taxon>Sporidiobolales</taxon>
        <taxon>Sporidiobolaceae</taxon>
        <taxon>Rhodotorula</taxon>
    </lineage>
</organism>